<dbReference type="Pfam" id="PF00209">
    <property type="entry name" value="SNF"/>
    <property type="match status" value="1"/>
</dbReference>
<dbReference type="PROSITE" id="PS00754">
    <property type="entry name" value="NA_NEUROTRAN_SYMP_2"/>
    <property type="match status" value="1"/>
</dbReference>
<keyword evidence="2 8" id="KW-0813">Transport</keyword>
<feature type="binding site" evidence="6">
    <location>
        <position position="110"/>
    </location>
    <ligand>
        <name>Na(+)</name>
        <dbReference type="ChEBI" id="CHEBI:29101"/>
        <label>1</label>
    </ligand>
</feature>
<dbReference type="OrthoDB" id="6581954at2759"/>
<dbReference type="PROSITE" id="PS00610">
    <property type="entry name" value="NA_NEUROTRAN_SYMP_1"/>
    <property type="match status" value="1"/>
</dbReference>
<feature type="transmembrane region" description="Helical" evidence="9">
    <location>
        <begin position="127"/>
        <end position="148"/>
    </location>
</feature>
<dbReference type="GO" id="GO:0015293">
    <property type="term" value="F:symporter activity"/>
    <property type="evidence" value="ECO:0007669"/>
    <property type="project" value="UniProtKB-KW"/>
</dbReference>
<feature type="transmembrane region" description="Helical" evidence="9">
    <location>
        <begin position="347"/>
        <end position="364"/>
    </location>
</feature>
<evidence type="ECO:0000256" key="3">
    <source>
        <dbReference type="ARBA" id="ARBA00022692"/>
    </source>
</evidence>
<evidence type="ECO:0000256" key="7">
    <source>
        <dbReference type="PIRSR" id="PIRSR600175-2"/>
    </source>
</evidence>
<evidence type="ECO:0000256" key="1">
    <source>
        <dbReference type="ARBA" id="ARBA00004141"/>
    </source>
</evidence>
<dbReference type="InterPro" id="IPR037272">
    <property type="entry name" value="SNS_sf"/>
</dbReference>
<dbReference type="PROSITE" id="PS50267">
    <property type="entry name" value="NA_NEUROTRAN_SYMP_3"/>
    <property type="match status" value="1"/>
</dbReference>
<feature type="binding site" evidence="6">
    <location>
        <position position="450"/>
    </location>
    <ligand>
        <name>Na(+)</name>
        <dbReference type="ChEBI" id="CHEBI:29101"/>
        <label>1</label>
    </ligand>
</feature>
<dbReference type="Proteomes" id="UP000749559">
    <property type="component" value="Unassembled WGS sequence"/>
</dbReference>
<dbReference type="GO" id="GO:0046872">
    <property type="term" value="F:metal ion binding"/>
    <property type="evidence" value="ECO:0007669"/>
    <property type="project" value="UniProtKB-KW"/>
</dbReference>
<evidence type="ECO:0000256" key="5">
    <source>
        <dbReference type="ARBA" id="ARBA00023136"/>
    </source>
</evidence>
<keyword evidence="7" id="KW-1015">Disulfide bond</keyword>
<dbReference type="PRINTS" id="PR00176">
    <property type="entry name" value="NANEUSMPORT"/>
</dbReference>
<dbReference type="GO" id="GO:0006865">
    <property type="term" value="P:amino acid transport"/>
    <property type="evidence" value="ECO:0007669"/>
    <property type="project" value="TreeGrafter"/>
</dbReference>
<keyword evidence="3 8" id="KW-0812">Transmembrane</keyword>
<protein>
    <recommendedName>
        <fullName evidence="8">Transporter</fullName>
    </recommendedName>
</protein>
<dbReference type="PANTHER" id="PTHR11616">
    <property type="entry name" value="SODIUM/CHLORIDE DEPENDENT TRANSPORTER"/>
    <property type="match status" value="1"/>
</dbReference>
<comment type="subcellular location">
    <subcellularLocation>
        <location evidence="1">Membrane</location>
        <topology evidence="1">Multi-pass membrane protein</topology>
    </subcellularLocation>
</comment>
<proteinExistence type="inferred from homology"/>
<keyword evidence="5 9" id="KW-0472">Membrane</keyword>
<feature type="binding site" evidence="6">
    <location>
        <position position="382"/>
    </location>
    <ligand>
        <name>Na(+)</name>
        <dbReference type="ChEBI" id="CHEBI:29101"/>
        <label>1</label>
    </ligand>
</feature>
<feature type="transmembrane region" description="Helical" evidence="9">
    <location>
        <begin position="511"/>
        <end position="534"/>
    </location>
</feature>
<evidence type="ECO:0000313" key="10">
    <source>
        <dbReference type="EMBL" id="CAH1778665.1"/>
    </source>
</evidence>
<keyword evidence="4 9" id="KW-1133">Transmembrane helix</keyword>
<feature type="binding site" evidence="6">
    <location>
        <position position="447"/>
    </location>
    <ligand>
        <name>Na(+)</name>
        <dbReference type="ChEBI" id="CHEBI:29101"/>
        <label>1</label>
    </ligand>
</feature>
<dbReference type="SUPFAM" id="SSF161070">
    <property type="entry name" value="SNF-like"/>
    <property type="match status" value="1"/>
</dbReference>
<evidence type="ECO:0000256" key="2">
    <source>
        <dbReference type="ARBA" id="ARBA00022448"/>
    </source>
</evidence>
<dbReference type="InterPro" id="IPR000175">
    <property type="entry name" value="Na/ntran_symport"/>
</dbReference>
<keyword evidence="11" id="KW-1185">Reference proteome</keyword>
<dbReference type="AlphaFoldDB" id="A0A8S4NCK8"/>
<dbReference type="GO" id="GO:0005886">
    <property type="term" value="C:plasma membrane"/>
    <property type="evidence" value="ECO:0007669"/>
    <property type="project" value="TreeGrafter"/>
</dbReference>
<evidence type="ECO:0000256" key="6">
    <source>
        <dbReference type="PIRSR" id="PIRSR600175-1"/>
    </source>
</evidence>
<feature type="binding site" evidence="6">
    <location>
        <position position="106"/>
    </location>
    <ligand>
        <name>Na(+)</name>
        <dbReference type="ChEBI" id="CHEBI:29101"/>
        <label>1</label>
    </ligand>
</feature>
<feature type="transmembrane region" description="Helical" evidence="9">
    <location>
        <begin position="169"/>
        <end position="196"/>
    </location>
</feature>
<reference evidence="10" key="1">
    <citation type="submission" date="2022-03" db="EMBL/GenBank/DDBJ databases">
        <authorList>
            <person name="Martin C."/>
        </authorList>
    </citation>
    <scope>NUCLEOTIDE SEQUENCE</scope>
</reference>
<sequence length="659" mass="73446">MDRTYGDVEVCLLENQQNTNGVMENNHTIALCVTCNRQCDKLLSNGVNEECGHSPVIVSPNGRSTTDAKTETFKPLIHSGEADLDPDRETWDKKIDFLLSIIGFAVDLANVWRFPYLCYKNGGGAFLIPYFLMLVFGALPMFMMELSLGQFHREGAISVWKIVPLFKGAGCAVVLISYLVALYYNVIIAWAFYFLFSSFTSTLPWTGCDNDFNSARCFTNPRNITNLTTSSPNATLNGSSSATEYFERGVLQLHKSTGVDDLGAPRWQLVLCLMCVFIVLYFALWKGVHSSGKVVWVTATMPYIVMLILLIRGVLLPGALDGILYFITPKLERLGDPNVWIDAANQIFFSVGAGFGVHIAYASYNTFHNNCYRDCIVTAGVNSFTSLFSGFVIFSYLGYMASTQGVNIEDVAKQGPGLVFIVYPEAIATLPGAQGWAIVFFVMLLTLGLDSAMGGMESLLTAFKDEFKPFFKNKRWGREIITAIVILGAFLISIVNVTYGGMYVFTILDTFAAGTSIIFAVLAQAIAVSWFYGVDQFCEDIQEMIGFKPSYYWRICWKFITPTFLSVVVVLSVIKYSPLTYTSQAGIYIYPSWANALGWCIGAASMVLVPIVAIYQLANTPGTWRERLAICISPHWEHHDIRQGGPVRRFKWRHWFNLG</sequence>
<evidence type="ECO:0000256" key="4">
    <source>
        <dbReference type="ARBA" id="ARBA00022989"/>
    </source>
</evidence>
<feature type="transmembrane region" description="Helical" evidence="9">
    <location>
        <begin position="267"/>
        <end position="284"/>
    </location>
</feature>
<feature type="transmembrane region" description="Helical" evidence="9">
    <location>
        <begin position="304"/>
        <end position="327"/>
    </location>
</feature>
<gene>
    <name evidence="10" type="ORF">OFUS_LOCUS5555</name>
</gene>
<feature type="transmembrane region" description="Helical" evidence="9">
    <location>
        <begin position="436"/>
        <end position="460"/>
    </location>
</feature>
<feature type="transmembrane region" description="Helical" evidence="9">
    <location>
        <begin position="97"/>
        <end position="115"/>
    </location>
</feature>
<name>A0A8S4NCK8_OWEFU</name>
<comment type="similarity">
    <text evidence="8">Belongs to the sodium:neurotransmitter symporter (SNF) (TC 2.A.22) family.</text>
</comment>
<dbReference type="GO" id="GO:0035725">
    <property type="term" value="P:sodium ion transmembrane transport"/>
    <property type="evidence" value="ECO:0007669"/>
    <property type="project" value="TreeGrafter"/>
</dbReference>
<feature type="binding site" evidence="6">
    <location>
        <position position="451"/>
    </location>
    <ligand>
        <name>Na(+)</name>
        <dbReference type="ChEBI" id="CHEBI:29101"/>
        <label>1</label>
    </ligand>
</feature>
<organism evidence="10 11">
    <name type="scientific">Owenia fusiformis</name>
    <name type="common">Polychaete worm</name>
    <dbReference type="NCBI Taxonomy" id="6347"/>
    <lineage>
        <taxon>Eukaryota</taxon>
        <taxon>Metazoa</taxon>
        <taxon>Spiralia</taxon>
        <taxon>Lophotrochozoa</taxon>
        <taxon>Annelida</taxon>
        <taxon>Polychaeta</taxon>
        <taxon>Sedentaria</taxon>
        <taxon>Canalipalpata</taxon>
        <taxon>Sabellida</taxon>
        <taxon>Oweniida</taxon>
        <taxon>Oweniidae</taxon>
        <taxon>Owenia</taxon>
    </lineage>
</organism>
<feature type="transmembrane region" description="Helical" evidence="9">
    <location>
        <begin position="480"/>
        <end position="505"/>
    </location>
</feature>
<evidence type="ECO:0000313" key="11">
    <source>
        <dbReference type="Proteomes" id="UP000749559"/>
    </source>
</evidence>
<dbReference type="EMBL" id="CAIIXF020000003">
    <property type="protein sequence ID" value="CAH1778665.1"/>
    <property type="molecule type" value="Genomic_DNA"/>
</dbReference>
<feature type="binding site" evidence="6">
    <location>
        <position position="105"/>
    </location>
    <ligand>
        <name>Na(+)</name>
        <dbReference type="ChEBI" id="CHEBI:29101"/>
        <label>1</label>
    </ligand>
</feature>
<evidence type="ECO:0000256" key="8">
    <source>
        <dbReference type="RuleBase" id="RU003732"/>
    </source>
</evidence>
<comment type="caution">
    <text evidence="10">The sequence shown here is derived from an EMBL/GenBank/DDBJ whole genome shotgun (WGS) entry which is preliminary data.</text>
</comment>
<accession>A0A8S4NCK8</accession>
<feature type="binding site" evidence="6">
    <location>
        <position position="350"/>
    </location>
    <ligand>
        <name>Na(+)</name>
        <dbReference type="ChEBI" id="CHEBI:29101"/>
        <label>1</label>
    </ligand>
</feature>
<feature type="transmembrane region" description="Helical" evidence="9">
    <location>
        <begin position="596"/>
        <end position="618"/>
    </location>
</feature>
<keyword evidence="8" id="KW-0769">Symport</keyword>
<keyword evidence="6" id="KW-0479">Metal-binding</keyword>
<feature type="disulfide bond" evidence="7">
    <location>
        <begin position="208"/>
        <end position="217"/>
    </location>
</feature>
<feature type="transmembrane region" description="Helical" evidence="9">
    <location>
        <begin position="555"/>
        <end position="576"/>
    </location>
</feature>
<evidence type="ECO:0000256" key="9">
    <source>
        <dbReference type="SAM" id="Phobius"/>
    </source>
</evidence>
<dbReference type="PANTHER" id="PTHR11616:SF38">
    <property type="entry name" value="SODIUM-DEPENDENT DOPAMINE TRANSPORTER"/>
    <property type="match status" value="1"/>
</dbReference>
<keyword evidence="6" id="KW-0915">Sodium</keyword>
<feature type="binding site" evidence="6">
    <location>
        <position position="103"/>
    </location>
    <ligand>
        <name>Na(+)</name>
        <dbReference type="ChEBI" id="CHEBI:29101"/>
        <label>1</label>
    </ligand>
</feature>
<feature type="transmembrane region" description="Helical" evidence="9">
    <location>
        <begin position="376"/>
        <end position="397"/>
    </location>
</feature>